<keyword evidence="3" id="KW-1185">Reference proteome</keyword>
<feature type="chain" id="PRO_5032904505" evidence="1">
    <location>
        <begin position="22"/>
        <end position="110"/>
    </location>
</feature>
<name>A0A848J124_9BACT</name>
<reference evidence="2 3" key="1">
    <citation type="submission" date="2020-04" db="EMBL/GenBank/DDBJ databases">
        <title>Flammeovirgaceae bacterium KN852 isolated from deep sea.</title>
        <authorList>
            <person name="Zhang D.-C."/>
        </authorList>
    </citation>
    <scope>NUCLEOTIDE SEQUENCE [LARGE SCALE GENOMIC DNA]</scope>
    <source>
        <strain evidence="2 3">KN852</strain>
    </source>
</reference>
<dbReference type="InterPro" id="IPR009091">
    <property type="entry name" value="RCC1/BLIP-II"/>
</dbReference>
<dbReference type="EMBL" id="JABBNU010000006">
    <property type="protein sequence ID" value="NMM49058.1"/>
    <property type="molecule type" value="Genomic_DNA"/>
</dbReference>
<organism evidence="2 3">
    <name type="scientific">Marinigracilibium pacificum</name>
    <dbReference type="NCBI Taxonomy" id="2729599"/>
    <lineage>
        <taxon>Bacteria</taxon>
        <taxon>Pseudomonadati</taxon>
        <taxon>Bacteroidota</taxon>
        <taxon>Cytophagia</taxon>
        <taxon>Cytophagales</taxon>
        <taxon>Flammeovirgaceae</taxon>
        <taxon>Marinigracilibium</taxon>
    </lineage>
</organism>
<evidence type="ECO:0000256" key="1">
    <source>
        <dbReference type="SAM" id="SignalP"/>
    </source>
</evidence>
<feature type="signal peptide" evidence="1">
    <location>
        <begin position="1"/>
        <end position="21"/>
    </location>
</feature>
<dbReference type="Proteomes" id="UP000559010">
    <property type="component" value="Unassembled WGS sequence"/>
</dbReference>
<sequence length="110" mass="12061">MKLFKFSILVLFFLFTFCAFSQSSNWFVLTKGGSVYKNGTKIDSGYKGIDIASEGDNYYILTAGGSVYKNGTKIDSGYKGINIAAAGNDYYVLTEGGSVYKSGKKNRLRI</sequence>
<comment type="caution">
    <text evidence="2">The sequence shown here is derived from an EMBL/GenBank/DDBJ whole genome shotgun (WGS) entry which is preliminary data.</text>
</comment>
<proteinExistence type="predicted"/>
<evidence type="ECO:0000313" key="3">
    <source>
        <dbReference type="Proteomes" id="UP000559010"/>
    </source>
</evidence>
<dbReference type="SUPFAM" id="SSF50985">
    <property type="entry name" value="RCC1/BLIP-II"/>
    <property type="match status" value="1"/>
</dbReference>
<dbReference type="AlphaFoldDB" id="A0A848J124"/>
<keyword evidence="1" id="KW-0732">Signal</keyword>
<protein>
    <submittedName>
        <fullName evidence="2">Uncharacterized protein</fullName>
    </submittedName>
</protein>
<accession>A0A848J124</accession>
<evidence type="ECO:0000313" key="2">
    <source>
        <dbReference type="EMBL" id="NMM49058.1"/>
    </source>
</evidence>
<gene>
    <name evidence="2" type="ORF">HH304_11665</name>
</gene>
<dbReference type="RefSeq" id="WP_169681613.1">
    <property type="nucleotide sequence ID" value="NZ_JABBNU010000006.1"/>
</dbReference>